<organism evidence="4">
    <name type="scientific">Manihot esculenta</name>
    <name type="common">Cassava</name>
    <name type="synonym">Jatropha manihot</name>
    <dbReference type="NCBI Taxonomy" id="3983"/>
    <lineage>
        <taxon>Eukaryota</taxon>
        <taxon>Viridiplantae</taxon>
        <taxon>Streptophyta</taxon>
        <taxon>Embryophyta</taxon>
        <taxon>Tracheophyta</taxon>
        <taxon>Spermatophyta</taxon>
        <taxon>Magnoliopsida</taxon>
        <taxon>eudicotyledons</taxon>
        <taxon>Gunneridae</taxon>
        <taxon>Pentapetalae</taxon>
        <taxon>rosids</taxon>
        <taxon>fabids</taxon>
        <taxon>Malpighiales</taxon>
        <taxon>Euphorbiaceae</taxon>
        <taxon>Crotonoideae</taxon>
        <taxon>Manihoteae</taxon>
        <taxon>Manihot</taxon>
    </lineage>
</organism>
<dbReference type="InterPro" id="IPR007513">
    <property type="entry name" value="SERF-like_N"/>
</dbReference>
<evidence type="ECO:0000256" key="1">
    <source>
        <dbReference type="ARBA" id="ARBA00007309"/>
    </source>
</evidence>
<dbReference type="Pfam" id="PF04419">
    <property type="entry name" value="SERF-like_N"/>
    <property type="match status" value="1"/>
</dbReference>
<comment type="similarity">
    <text evidence="1">Belongs to the SERF family.</text>
</comment>
<gene>
    <name evidence="4" type="ORF">MANES_03G147400</name>
</gene>
<dbReference type="EMBL" id="CM004389">
    <property type="protein sequence ID" value="OAY55356.1"/>
    <property type="molecule type" value="Genomic_DNA"/>
</dbReference>
<dbReference type="STRING" id="3983.A0A2C9W7I3"/>
<dbReference type="PANTHER" id="PTHR13596">
    <property type="entry name" value="SMALL EDRK-RICH FACTOR 1"/>
    <property type="match status" value="1"/>
</dbReference>
<evidence type="ECO:0000259" key="3">
    <source>
        <dbReference type="Pfam" id="PF04419"/>
    </source>
</evidence>
<feature type="domain" description="Small EDRK-rich factor-like N-terminal" evidence="3">
    <location>
        <begin position="68"/>
        <end position="103"/>
    </location>
</feature>
<feature type="compositionally biased region" description="Basic and acidic residues" evidence="2">
    <location>
        <begin position="91"/>
        <end position="115"/>
    </location>
</feature>
<feature type="compositionally biased region" description="Basic and acidic residues" evidence="2">
    <location>
        <begin position="72"/>
        <end position="82"/>
    </location>
</feature>
<dbReference type="AlphaFoldDB" id="A0A2C9W7I3"/>
<accession>A0A2C9W7I3</accession>
<name>A0A2C9W7I3_MANES</name>
<dbReference type="PANTHER" id="PTHR13596:SF17">
    <property type="entry name" value="SMALL EDRK-RICH FACTOR-LIKE N-TERMINAL DOMAIN-CONTAINING PROTEIN"/>
    <property type="match status" value="1"/>
</dbReference>
<evidence type="ECO:0000313" key="4">
    <source>
        <dbReference type="EMBL" id="OAY55356.1"/>
    </source>
</evidence>
<dbReference type="InterPro" id="IPR040211">
    <property type="entry name" value="SERF1/2-like"/>
</dbReference>
<feature type="region of interest" description="Disordered" evidence="2">
    <location>
        <begin position="68"/>
        <end position="137"/>
    </location>
</feature>
<reference evidence="4" key="1">
    <citation type="submission" date="2016-02" db="EMBL/GenBank/DDBJ databases">
        <title>WGS assembly of Manihot esculenta.</title>
        <authorList>
            <person name="Bredeson J.V."/>
            <person name="Prochnik S.E."/>
            <person name="Lyons J.B."/>
            <person name="Schmutz J."/>
            <person name="Grimwood J."/>
            <person name="Vrebalov J."/>
            <person name="Bart R.S."/>
            <person name="Amuge T."/>
            <person name="Ferguson M.E."/>
            <person name="Green R."/>
            <person name="Putnam N."/>
            <person name="Stites J."/>
            <person name="Rounsley S."/>
            <person name="Rokhsar D.S."/>
        </authorList>
    </citation>
    <scope>NUCLEOTIDE SEQUENCE [LARGE SCALE GENOMIC DNA]</scope>
    <source>
        <tissue evidence="4">Leaf</tissue>
    </source>
</reference>
<evidence type="ECO:0000256" key="2">
    <source>
        <dbReference type="SAM" id="MobiDB-lite"/>
    </source>
</evidence>
<sequence>MVMSYSHPRYPTSDWNIYGTKRSLKTSSVWFLSIFYATKLTFLGLATSSNKGRKILCLSFLCSSTPIMTRGNQRERDRERSQSRSSGKGSKGKDDGLTPEQRRERDAKALQEKAAKKAAQASAGGEPSGGKGKNDKK</sequence>
<protein>
    <recommendedName>
        <fullName evidence="3">Small EDRK-rich factor-like N-terminal domain-containing protein</fullName>
    </recommendedName>
</protein>
<proteinExistence type="inferred from homology"/>